<dbReference type="Pfam" id="PF05461">
    <property type="entry name" value="ApoL"/>
    <property type="match status" value="1"/>
</dbReference>
<name>A0A8B7QN33_HIPAR</name>
<sequence>MDKMSTGVVRQRLLHIQAWDEDDILLCDDVEQDDTDLSPEERMFLQTFPIIKRKLEEAIRKAHALADEIEKTQETFTKTKVVTSSVAVASSVMSTLGLLLAPLTARGSLILSAAGIGLETVSNAASIVTNITEKDHNKRFQAQVSGQVSTRDQEVSQAVDPASYDQHANKLEKNFKDIMKNIDALMIANAHPRLANAAKCRLISEPVSSRRDKQVQKAFQGTTLAMTTGTHLMSTVMAGRRLGMELRSLMDDCEQLKEGAKSELAEKLRANALEQEQKLTELTWLYETLKKKQERLRSSFSLGAMRSSAQALSQAWRSSMLCCSIFIVLITSLFWIAG</sequence>
<dbReference type="GO" id="GO:0006869">
    <property type="term" value="P:lipid transport"/>
    <property type="evidence" value="ECO:0007669"/>
    <property type="project" value="InterPro"/>
</dbReference>
<keyword evidence="2" id="KW-1133">Transmembrane helix</keyword>
<dbReference type="AlphaFoldDB" id="A0A8B7QN33"/>
<evidence type="ECO:0000256" key="2">
    <source>
        <dbReference type="SAM" id="Phobius"/>
    </source>
</evidence>
<accession>A0A8B7QN33</accession>
<proteinExistence type="inferred from homology"/>
<reference evidence="4" key="1">
    <citation type="submission" date="2025-08" db="UniProtKB">
        <authorList>
            <consortium name="RefSeq"/>
        </authorList>
    </citation>
    <scope>IDENTIFICATION</scope>
    <source>
        <tissue evidence="4">Muscle</tissue>
    </source>
</reference>
<dbReference type="GO" id="GO:0008289">
    <property type="term" value="F:lipid binding"/>
    <property type="evidence" value="ECO:0007669"/>
    <property type="project" value="InterPro"/>
</dbReference>
<dbReference type="PANTHER" id="PTHR14096">
    <property type="entry name" value="APOLIPOPROTEIN L"/>
    <property type="match status" value="1"/>
</dbReference>
<evidence type="ECO:0000256" key="1">
    <source>
        <dbReference type="ARBA" id="ARBA00010090"/>
    </source>
</evidence>
<feature type="transmembrane region" description="Helical" evidence="2">
    <location>
        <begin position="315"/>
        <end position="337"/>
    </location>
</feature>
<dbReference type="RefSeq" id="XP_019489607.1">
    <property type="nucleotide sequence ID" value="XM_019634062.1"/>
</dbReference>
<evidence type="ECO:0000313" key="4">
    <source>
        <dbReference type="RefSeq" id="XP_019489607.1"/>
    </source>
</evidence>
<dbReference type="PANTHER" id="PTHR14096:SF7">
    <property type="entry name" value="APOLIPOPROTEIN L6"/>
    <property type="match status" value="1"/>
</dbReference>
<dbReference type="GO" id="GO:0005576">
    <property type="term" value="C:extracellular region"/>
    <property type="evidence" value="ECO:0007669"/>
    <property type="project" value="InterPro"/>
</dbReference>
<comment type="similarity">
    <text evidence="1">Belongs to the apolipoprotein L family.</text>
</comment>
<dbReference type="GeneID" id="109377643"/>
<gene>
    <name evidence="4" type="primary">LOC109377643</name>
</gene>
<dbReference type="Proteomes" id="UP000694851">
    <property type="component" value="Unplaced"/>
</dbReference>
<feature type="transmembrane region" description="Helical" evidence="2">
    <location>
        <begin position="81"/>
        <end position="103"/>
    </location>
</feature>
<dbReference type="KEGG" id="hai:109377643"/>
<dbReference type="GO" id="GO:0016020">
    <property type="term" value="C:membrane"/>
    <property type="evidence" value="ECO:0007669"/>
    <property type="project" value="TreeGrafter"/>
</dbReference>
<keyword evidence="3" id="KW-1185">Reference proteome</keyword>
<evidence type="ECO:0000313" key="3">
    <source>
        <dbReference type="Proteomes" id="UP000694851"/>
    </source>
</evidence>
<keyword evidence="2" id="KW-0812">Transmembrane</keyword>
<organism evidence="3 4">
    <name type="scientific">Hipposideros armiger</name>
    <name type="common">Great Himalayan leaf-nosed bat</name>
    <dbReference type="NCBI Taxonomy" id="186990"/>
    <lineage>
        <taxon>Eukaryota</taxon>
        <taxon>Metazoa</taxon>
        <taxon>Chordata</taxon>
        <taxon>Craniata</taxon>
        <taxon>Vertebrata</taxon>
        <taxon>Euteleostomi</taxon>
        <taxon>Mammalia</taxon>
        <taxon>Eutheria</taxon>
        <taxon>Laurasiatheria</taxon>
        <taxon>Chiroptera</taxon>
        <taxon>Yinpterochiroptera</taxon>
        <taxon>Rhinolophoidea</taxon>
        <taxon>Hipposideridae</taxon>
        <taxon>Hipposideros</taxon>
    </lineage>
</organism>
<feature type="non-terminal residue" evidence="4">
    <location>
        <position position="338"/>
    </location>
</feature>
<feature type="transmembrane region" description="Helical" evidence="2">
    <location>
        <begin position="109"/>
        <end position="131"/>
    </location>
</feature>
<keyword evidence="2" id="KW-0472">Membrane</keyword>
<protein>
    <submittedName>
        <fullName evidence="4">Apolipoprotein L6-like</fullName>
    </submittedName>
</protein>
<dbReference type="InterPro" id="IPR008405">
    <property type="entry name" value="ApoL"/>
</dbReference>
<dbReference type="GO" id="GO:0042157">
    <property type="term" value="P:lipoprotein metabolic process"/>
    <property type="evidence" value="ECO:0007669"/>
    <property type="project" value="InterPro"/>
</dbReference>
<dbReference type="OrthoDB" id="6146578at2759"/>